<dbReference type="InterPro" id="IPR019793">
    <property type="entry name" value="Peroxidases_heam-ligand_BS"/>
</dbReference>
<comment type="similarity">
    <text evidence="8 9">Belongs to the peroxidase family. Peroxidase/catalase subfamily.</text>
</comment>
<evidence type="ECO:0000256" key="3">
    <source>
        <dbReference type="ARBA" id="ARBA00022723"/>
    </source>
</evidence>
<name>A0ABX1VA11_9PLAN</name>
<evidence type="ECO:0000256" key="7">
    <source>
        <dbReference type="ARBA" id="ARBA00049145"/>
    </source>
</evidence>
<evidence type="ECO:0000313" key="13">
    <source>
        <dbReference type="Proteomes" id="UP000609651"/>
    </source>
</evidence>
<reference evidence="12 13" key="1">
    <citation type="journal article" date="2020" name="Syst. Appl. Microbiol.">
        <title>Alienimonas chondri sp. nov., a novel planctomycete isolated from the biofilm of the red alga Chondrus crispus.</title>
        <authorList>
            <person name="Vitorino I."/>
            <person name="Albuquerque L."/>
            <person name="Wiegand S."/>
            <person name="Kallscheuer N."/>
            <person name="da Costa M.S."/>
            <person name="Lobo-da-Cunha A."/>
            <person name="Jogler C."/>
            <person name="Lage O.M."/>
        </authorList>
    </citation>
    <scope>NUCLEOTIDE SEQUENCE [LARGE SCALE GENOMIC DNA]</scope>
    <source>
        <strain evidence="12 13">LzC2</strain>
    </source>
</reference>
<dbReference type="PROSITE" id="PS00435">
    <property type="entry name" value="PEROXIDASE_1"/>
    <property type="match status" value="1"/>
</dbReference>
<keyword evidence="2 8" id="KW-0349">Heme</keyword>
<dbReference type="GO" id="GO:0004601">
    <property type="term" value="F:peroxidase activity"/>
    <property type="evidence" value="ECO:0007669"/>
    <property type="project" value="UniProtKB-KW"/>
</dbReference>
<comment type="PTM">
    <text evidence="8">Formation of the three residue Trp-Tyr-Met cross-link is important for the catalase, but not the peroxidase activity of the enzyme.</text>
</comment>
<dbReference type="PRINTS" id="PR00460">
    <property type="entry name" value="BPEROXIDASE"/>
</dbReference>
<feature type="domain" description="Plant heme peroxidase family profile" evidence="11">
    <location>
        <begin position="190"/>
        <end position="472"/>
    </location>
</feature>
<keyword evidence="8 9" id="KW-0732">Signal</keyword>
<comment type="caution">
    <text evidence="8">Lacks conserved residue(s) required for the propagation of feature annotation.</text>
</comment>
<comment type="subunit">
    <text evidence="8">Homodimer or homotetramer.</text>
</comment>
<dbReference type="RefSeq" id="WP_171183051.1">
    <property type="nucleotide sequence ID" value="NZ_WTPX01000006.1"/>
</dbReference>
<dbReference type="Gene3D" id="1.10.520.10">
    <property type="match status" value="2"/>
</dbReference>
<organism evidence="12 13">
    <name type="scientific">Alienimonas chondri</name>
    <dbReference type="NCBI Taxonomy" id="2681879"/>
    <lineage>
        <taxon>Bacteria</taxon>
        <taxon>Pseudomonadati</taxon>
        <taxon>Planctomycetota</taxon>
        <taxon>Planctomycetia</taxon>
        <taxon>Planctomycetales</taxon>
        <taxon>Planctomycetaceae</taxon>
        <taxon>Alienimonas</taxon>
    </lineage>
</organism>
<comment type="caution">
    <text evidence="12">The sequence shown here is derived from an EMBL/GenBank/DDBJ whole genome shotgun (WGS) entry which is preliminary data.</text>
</comment>
<feature type="chain" id="PRO_5044942796" description="Catalase-peroxidase" evidence="8 9">
    <location>
        <begin position="26"/>
        <end position="813"/>
    </location>
</feature>
<evidence type="ECO:0000256" key="9">
    <source>
        <dbReference type="RuleBase" id="RU003451"/>
    </source>
</evidence>
<comment type="catalytic activity">
    <reaction evidence="8 9">
        <text>H2O2 + AH2 = A + 2 H2O</text>
        <dbReference type="Rhea" id="RHEA:30275"/>
        <dbReference type="ChEBI" id="CHEBI:13193"/>
        <dbReference type="ChEBI" id="CHEBI:15377"/>
        <dbReference type="ChEBI" id="CHEBI:16240"/>
        <dbReference type="ChEBI" id="CHEBI:17499"/>
        <dbReference type="EC" id="1.11.1.21"/>
    </reaction>
</comment>
<evidence type="ECO:0000313" key="12">
    <source>
        <dbReference type="EMBL" id="NNJ24276.1"/>
    </source>
</evidence>
<feature type="binding site" description="axial binding residue" evidence="8">
    <location>
        <position position="325"/>
    </location>
    <ligand>
        <name>heme b</name>
        <dbReference type="ChEBI" id="CHEBI:60344"/>
    </ligand>
    <ligandPart>
        <name>Fe</name>
        <dbReference type="ChEBI" id="CHEBI:18248"/>
    </ligandPart>
</feature>
<dbReference type="PANTHER" id="PTHR30555">
    <property type="entry name" value="HYDROPEROXIDASE I, BIFUNCTIONAL CATALASE-PEROXIDASE"/>
    <property type="match status" value="1"/>
</dbReference>
<dbReference type="NCBIfam" id="NF011635">
    <property type="entry name" value="PRK15061.1"/>
    <property type="match status" value="1"/>
</dbReference>
<dbReference type="Pfam" id="PF00141">
    <property type="entry name" value="peroxidase"/>
    <property type="match status" value="2"/>
</dbReference>
<dbReference type="PANTHER" id="PTHR30555:SF0">
    <property type="entry name" value="CATALASE-PEROXIDASE"/>
    <property type="match status" value="1"/>
</dbReference>
<dbReference type="HAMAP" id="MF_01961">
    <property type="entry name" value="Catal_peroxid"/>
    <property type="match status" value="1"/>
</dbReference>
<dbReference type="NCBIfam" id="TIGR00198">
    <property type="entry name" value="cat_per_HPI"/>
    <property type="match status" value="1"/>
</dbReference>
<protein>
    <recommendedName>
        <fullName evidence="8 9">Catalase-peroxidase</fullName>
        <shortName evidence="8">CP</shortName>
        <ecNumber evidence="8 9">1.11.1.21</ecNumber>
    </recommendedName>
    <alternativeName>
        <fullName evidence="8">Peroxidase/catalase</fullName>
    </alternativeName>
</protein>
<comment type="cofactor">
    <cofactor evidence="8">
        <name>heme b</name>
        <dbReference type="ChEBI" id="CHEBI:60344"/>
    </cofactor>
    <text evidence="8">Binds 1 heme b (iron(II)-protoporphyrin IX) group per dimer.</text>
</comment>
<evidence type="ECO:0000256" key="2">
    <source>
        <dbReference type="ARBA" id="ARBA00022617"/>
    </source>
</evidence>
<accession>A0ABX1VA11</accession>
<evidence type="ECO:0000256" key="4">
    <source>
        <dbReference type="ARBA" id="ARBA00023002"/>
    </source>
</evidence>
<evidence type="ECO:0000256" key="8">
    <source>
        <dbReference type="HAMAP-Rule" id="MF_01961"/>
    </source>
</evidence>
<dbReference type="PROSITE" id="PS50873">
    <property type="entry name" value="PEROXIDASE_4"/>
    <property type="match status" value="1"/>
</dbReference>
<gene>
    <name evidence="8 12" type="primary">katG</name>
    <name evidence="12" type="ORF">LzC2_03300</name>
</gene>
<keyword evidence="1 8" id="KW-0575">Peroxidase</keyword>
<feature type="signal peptide" evidence="8 9">
    <location>
        <begin position="1"/>
        <end position="25"/>
    </location>
</feature>
<evidence type="ECO:0000256" key="10">
    <source>
        <dbReference type="SAM" id="MobiDB-lite"/>
    </source>
</evidence>
<feature type="region of interest" description="Disordered" evidence="10">
    <location>
        <begin position="28"/>
        <end position="60"/>
    </location>
</feature>
<dbReference type="CDD" id="cd00649">
    <property type="entry name" value="catalase_peroxidase_1"/>
    <property type="match status" value="1"/>
</dbReference>
<evidence type="ECO:0000256" key="1">
    <source>
        <dbReference type="ARBA" id="ARBA00022559"/>
    </source>
</evidence>
<evidence type="ECO:0000256" key="5">
    <source>
        <dbReference type="ARBA" id="ARBA00023004"/>
    </source>
</evidence>
<proteinExistence type="inferred from homology"/>
<dbReference type="EC" id="1.11.1.21" evidence="8 9"/>
<comment type="function">
    <text evidence="8">Bifunctional enzyme with both catalase and broad-spectrum peroxidase activity.</text>
</comment>
<dbReference type="InterPro" id="IPR002016">
    <property type="entry name" value="Haem_peroxidase"/>
</dbReference>
<keyword evidence="13" id="KW-1185">Reference proteome</keyword>
<feature type="active site" description="Proton acceptor" evidence="8">
    <location>
        <position position="157"/>
    </location>
</feature>
<dbReference type="Proteomes" id="UP000609651">
    <property type="component" value="Unassembled WGS sequence"/>
</dbReference>
<dbReference type="PRINTS" id="PR00458">
    <property type="entry name" value="PEROXIDASE"/>
</dbReference>
<feature type="cross-link" description="Tryptophyl-tyrosyl-methioninium (Tyr-Met) (with Trp-156)" evidence="8">
    <location>
        <begin position="284"/>
        <end position="310"/>
    </location>
</feature>
<dbReference type="InterPro" id="IPR019794">
    <property type="entry name" value="Peroxidases_AS"/>
</dbReference>
<dbReference type="InterPro" id="IPR000763">
    <property type="entry name" value="Catalase_peroxidase"/>
</dbReference>
<dbReference type="CDD" id="cd08200">
    <property type="entry name" value="catalase_peroxidase_2"/>
    <property type="match status" value="1"/>
</dbReference>
<sequence length="813" mass="88186" precursor="true">MTKFAIPARLWAGVVATCVATTAFAQQGPTVTKPGDGTAQEGPVGAETDGEAGDAVEGRPAAKCPVMGDMAAGRPASVGRGYSNDQWWPNQLDLTVLHQNPPALNPLGEEFDYAAEFQTLDLAAVKKDIKALMTESKDWWPADYGHYGPFFIRMAWHAAGTYRVADGRGGASSGTLRFAPLSSWPDNTNLDKARRLLWPVKQKYGAKLSWGDLMQLTGLCALEDMGVETFGFGGGRVDLWEPESDIYWGAETEWMGNDKRYSENEDGERVLEKNLAASHMGLIYVNPQGVNGEPDPMASAIAIRDTFGRMAMNDEETVALIAGGHTFGKAHGAGDPNEYVGAEPEGATLEEQGLGWKNKYGAGHGDKTITSGLEGAWTSTPTQWSNGYFDNLFGYEWELTKSPAGAWQWKPKGDAGAGTVPDAHDPSKTHAPMMFTTDLSLKVDPIYGPISKRFHENPEEFERAFAKAWYKLTHRDMGPVDRLLGPDVPPAQLWQDPVPAVDHELIDAADVAVLKKSVLESGLSTSQLVETAWASAASYRGFDKRGGANGARIRLAPQKDWEVNDPAELTRILATLEEVQKEFNDAQTGKKRVSLADLIVLAGGAAIEDAAKKAGRDVQVPFVPGRTDATAEMTDVESIDVLEPEADGFRNYQSRSVTEPGPKLLVQTARKLTLTAPEMTVLVGGMRALGANAGSGPMKELGVLTDRPGTLTNDFFVNLLDMGTVWEVSSICDHFYEGKDRETGEAKWTASSVDLVFGSNAQLRGIAEVYAADDAEEKFVDDFVEAWTKVMTLDRFDLERQVPPAAAVASRQR</sequence>
<evidence type="ECO:0000256" key="6">
    <source>
        <dbReference type="ARBA" id="ARBA00023324"/>
    </source>
</evidence>
<evidence type="ECO:0000259" key="11">
    <source>
        <dbReference type="PROSITE" id="PS50873"/>
    </source>
</evidence>
<dbReference type="SUPFAM" id="SSF48113">
    <property type="entry name" value="Heme-dependent peroxidases"/>
    <property type="match status" value="2"/>
</dbReference>
<feature type="site" description="Transition state stabilizer" evidence="8">
    <location>
        <position position="153"/>
    </location>
</feature>
<dbReference type="InterPro" id="IPR010255">
    <property type="entry name" value="Haem_peroxidase_sf"/>
</dbReference>
<dbReference type="PROSITE" id="PS00436">
    <property type="entry name" value="PEROXIDASE_2"/>
    <property type="match status" value="1"/>
</dbReference>
<keyword evidence="6 8" id="KW-0376">Hydrogen peroxide</keyword>
<keyword evidence="3 8" id="KW-0479">Metal-binding</keyword>
<dbReference type="EMBL" id="WTPX01000006">
    <property type="protein sequence ID" value="NNJ24276.1"/>
    <property type="molecule type" value="Genomic_DNA"/>
</dbReference>
<keyword evidence="5 8" id="KW-0408">Iron</keyword>
<keyword evidence="4 8" id="KW-0560">Oxidoreductase</keyword>
<comment type="catalytic activity">
    <reaction evidence="7 8 9">
        <text>2 H2O2 = O2 + 2 H2O</text>
        <dbReference type="Rhea" id="RHEA:20309"/>
        <dbReference type="ChEBI" id="CHEBI:15377"/>
        <dbReference type="ChEBI" id="CHEBI:15379"/>
        <dbReference type="ChEBI" id="CHEBI:16240"/>
        <dbReference type="EC" id="1.11.1.21"/>
    </reaction>
</comment>
<dbReference type="Gene3D" id="1.10.420.10">
    <property type="entry name" value="Peroxidase, domain 2"/>
    <property type="match status" value="2"/>
</dbReference>